<gene>
    <name evidence="3" type="ORF">FNH21_03370</name>
</gene>
<evidence type="ECO:0000313" key="3">
    <source>
        <dbReference type="EMBL" id="MPY09769.1"/>
    </source>
</evidence>
<feature type="chain" id="PRO_5038713565" description="Lipoprotein" evidence="2">
    <location>
        <begin position="23"/>
        <end position="203"/>
    </location>
</feature>
<dbReference type="Proteomes" id="UP000326464">
    <property type="component" value="Unassembled WGS sequence"/>
</dbReference>
<dbReference type="EMBL" id="VJXX01000001">
    <property type="protein sequence ID" value="MPY09769.1"/>
    <property type="molecule type" value="Genomic_DNA"/>
</dbReference>
<dbReference type="AlphaFoldDB" id="A0A7X1NN01"/>
<keyword evidence="4" id="KW-1185">Reference proteome</keyword>
<organism evidence="3 4">
    <name type="scientific">Arthrobacter bussei</name>
    <dbReference type="NCBI Taxonomy" id="2594179"/>
    <lineage>
        <taxon>Bacteria</taxon>
        <taxon>Bacillati</taxon>
        <taxon>Actinomycetota</taxon>
        <taxon>Actinomycetes</taxon>
        <taxon>Micrococcales</taxon>
        <taxon>Micrococcaceae</taxon>
        <taxon>Arthrobacter</taxon>
    </lineage>
</organism>
<evidence type="ECO:0000256" key="2">
    <source>
        <dbReference type="SAM" id="SignalP"/>
    </source>
</evidence>
<sequence length="203" mass="20567">MNIKMKLAALSLAAGLALSGCAAGTTASSTTDSSATTTSSSASATATESAAGSTIGTGTPLEGGMPAGGPGDGVDASSVTTEDELIALIQEAYGDAGLDLHRGHMPVQDVLDEVLTISHEELHVRMEAGQNLSDIADELGVGTQTLIDALVESWSPAIDNLLASGTITQEQADAYAAALEEAFTYRVTWDGEEATPTFDGFTA</sequence>
<keyword evidence="2" id="KW-0732">Signal</keyword>
<feature type="region of interest" description="Disordered" evidence="1">
    <location>
        <begin position="26"/>
        <end position="77"/>
    </location>
</feature>
<feature type="signal peptide" evidence="2">
    <location>
        <begin position="1"/>
        <end position="22"/>
    </location>
</feature>
<evidence type="ECO:0000313" key="4">
    <source>
        <dbReference type="Proteomes" id="UP000326464"/>
    </source>
</evidence>
<evidence type="ECO:0008006" key="5">
    <source>
        <dbReference type="Google" id="ProtNLM"/>
    </source>
</evidence>
<dbReference type="OrthoDB" id="7062194at2"/>
<name>A0A7X1NN01_9MICC</name>
<dbReference type="RefSeq" id="WP_152812310.1">
    <property type="nucleotide sequence ID" value="NZ_VJXX01000001.1"/>
</dbReference>
<feature type="compositionally biased region" description="Low complexity" evidence="1">
    <location>
        <begin position="26"/>
        <end position="59"/>
    </location>
</feature>
<protein>
    <recommendedName>
        <fullName evidence="5">Lipoprotein</fullName>
    </recommendedName>
</protein>
<reference evidence="4" key="1">
    <citation type="submission" date="2019-07" db="EMBL/GenBank/DDBJ databases">
        <title>Arthrobacter KR32 sp. nov., isolated from mountain cheese made of cows milk.</title>
        <authorList>
            <person name="Flegler A."/>
        </authorList>
    </citation>
    <scope>NUCLEOTIDE SEQUENCE [LARGE SCALE GENOMIC DNA]</scope>
    <source>
        <strain evidence="4">KR32</strain>
    </source>
</reference>
<evidence type="ECO:0000256" key="1">
    <source>
        <dbReference type="SAM" id="MobiDB-lite"/>
    </source>
</evidence>
<accession>A0A7X1NN01</accession>
<dbReference type="PROSITE" id="PS51257">
    <property type="entry name" value="PROKAR_LIPOPROTEIN"/>
    <property type="match status" value="1"/>
</dbReference>
<comment type="caution">
    <text evidence="3">The sequence shown here is derived from an EMBL/GenBank/DDBJ whole genome shotgun (WGS) entry which is preliminary data.</text>
</comment>
<proteinExistence type="predicted"/>